<evidence type="ECO:0000313" key="3">
    <source>
        <dbReference type="Proteomes" id="UP000053593"/>
    </source>
</evidence>
<evidence type="ECO:0000313" key="2">
    <source>
        <dbReference type="EMBL" id="KIK58541.1"/>
    </source>
</evidence>
<sequence length="82" mass="9336">MKLFFSRSTYSRIFAFVTTRVGELSISISVAFLSKFNLIPLLNAYCIYVDLGSYLFLSSIKRMCCPDFCITQRLFPGTLALD</sequence>
<gene>
    <name evidence="2" type="ORF">GYMLUDRAFT_692009</name>
</gene>
<name>A0A0D0BT70_9AGAR</name>
<dbReference type="Proteomes" id="UP000053593">
    <property type="component" value="Unassembled WGS sequence"/>
</dbReference>
<feature type="transmembrane region" description="Helical" evidence="1">
    <location>
        <begin position="12"/>
        <end position="32"/>
    </location>
</feature>
<keyword evidence="1" id="KW-1133">Transmembrane helix</keyword>
<dbReference type="HOGENOM" id="CLU_2558511_0_0_1"/>
<organism evidence="2 3">
    <name type="scientific">Collybiopsis luxurians FD-317 M1</name>
    <dbReference type="NCBI Taxonomy" id="944289"/>
    <lineage>
        <taxon>Eukaryota</taxon>
        <taxon>Fungi</taxon>
        <taxon>Dikarya</taxon>
        <taxon>Basidiomycota</taxon>
        <taxon>Agaricomycotina</taxon>
        <taxon>Agaricomycetes</taxon>
        <taxon>Agaricomycetidae</taxon>
        <taxon>Agaricales</taxon>
        <taxon>Marasmiineae</taxon>
        <taxon>Omphalotaceae</taxon>
        <taxon>Collybiopsis</taxon>
        <taxon>Collybiopsis luxurians</taxon>
    </lineage>
</organism>
<protein>
    <submittedName>
        <fullName evidence="2">Uncharacterized protein</fullName>
    </submittedName>
</protein>
<keyword evidence="1" id="KW-0472">Membrane</keyword>
<accession>A0A0D0BT70</accession>
<keyword evidence="1" id="KW-0812">Transmembrane</keyword>
<evidence type="ECO:0000256" key="1">
    <source>
        <dbReference type="SAM" id="Phobius"/>
    </source>
</evidence>
<dbReference type="EMBL" id="KN834784">
    <property type="protein sequence ID" value="KIK58541.1"/>
    <property type="molecule type" value="Genomic_DNA"/>
</dbReference>
<reference evidence="2 3" key="1">
    <citation type="submission" date="2014-04" db="EMBL/GenBank/DDBJ databases">
        <title>Evolutionary Origins and Diversification of the Mycorrhizal Mutualists.</title>
        <authorList>
            <consortium name="DOE Joint Genome Institute"/>
            <consortium name="Mycorrhizal Genomics Consortium"/>
            <person name="Kohler A."/>
            <person name="Kuo A."/>
            <person name="Nagy L.G."/>
            <person name="Floudas D."/>
            <person name="Copeland A."/>
            <person name="Barry K.W."/>
            <person name="Cichocki N."/>
            <person name="Veneault-Fourrey C."/>
            <person name="LaButti K."/>
            <person name="Lindquist E.A."/>
            <person name="Lipzen A."/>
            <person name="Lundell T."/>
            <person name="Morin E."/>
            <person name="Murat C."/>
            <person name="Riley R."/>
            <person name="Ohm R."/>
            <person name="Sun H."/>
            <person name="Tunlid A."/>
            <person name="Henrissat B."/>
            <person name="Grigoriev I.V."/>
            <person name="Hibbett D.S."/>
            <person name="Martin F."/>
        </authorList>
    </citation>
    <scope>NUCLEOTIDE SEQUENCE [LARGE SCALE GENOMIC DNA]</scope>
    <source>
        <strain evidence="2 3">FD-317 M1</strain>
    </source>
</reference>
<dbReference type="AlphaFoldDB" id="A0A0D0BT70"/>
<feature type="transmembrane region" description="Helical" evidence="1">
    <location>
        <begin position="38"/>
        <end position="57"/>
    </location>
</feature>
<proteinExistence type="predicted"/>
<keyword evidence="3" id="KW-1185">Reference proteome</keyword>